<name>A0A199VWL1_ANACO</name>
<evidence type="ECO:0000256" key="1">
    <source>
        <dbReference type="SAM" id="MobiDB-lite"/>
    </source>
</evidence>
<organism evidence="2 3">
    <name type="scientific">Ananas comosus</name>
    <name type="common">Pineapple</name>
    <name type="synonym">Ananas ananas</name>
    <dbReference type="NCBI Taxonomy" id="4615"/>
    <lineage>
        <taxon>Eukaryota</taxon>
        <taxon>Viridiplantae</taxon>
        <taxon>Streptophyta</taxon>
        <taxon>Embryophyta</taxon>
        <taxon>Tracheophyta</taxon>
        <taxon>Spermatophyta</taxon>
        <taxon>Magnoliopsida</taxon>
        <taxon>Liliopsida</taxon>
        <taxon>Poales</taxon>
        <taxon>Bromeliaceae</taxon>
        <taxon>Bromelioideae</taxon>
        <taxon>Ananas</taxon>
    </lineage>
</organism>
<sequence length="72" mass="7491">MSGLPGCLKETKTDRLPFVKVTYVGLLPAFTVLRRIGVDVGAETVGEDGEVESASGVIRGGDVGSESHPFGK</sequence>
<reference evidence="2 3" key="1">
    <citation type="journal article" date="2016" name="DNA Res.">
        <title>The draft genome of MD-2 pineapple using hybrid error correction of long reads.</title>
        <authorList>
            <person name="Redwan R.M."/>
            <person name="Saidin A."/>
            <person name="Kumar S.V."/>
        </authorList>
    </citation>
    <scope>NUCLEOTIDE SEQUENCE [LARGE SCALE GENOMIC DNA]</scope>
    <source>
        <strain evidence="3">cv. MD2</strain>
        <tissue evidence="2">Leaf</tissue>
    </source>
</reference>
<gene>
    <name evidence="2" type="ORF">ACMD2_17472</name>
</gene>
<evidence type="ECO:0000313" key="3">
    <source>
        <dbReference type="Proteomes" id="UP000092600"/>
    </source>
</evidence>
<comment type="caution">
    <text evidence="2">The sequence shown here is derived from an EMBL/GenBank/DDBJ whole genome shotgun (WGS) entry which is preliminary data.</text>
</comment>
<accession>A0A199VWL1</accession>
<proteinExistence type="predicted"/>
<evidence type="ECO:0000313" key="2">
    <source>
        <dbReference type="EMBL" id="OAY81627.1"/>
    </source>
</evidence>
<feature type="region of interest" description="Disordered" evidence="1">
    <location>
        <begin position="51"/>
        <end position="72"/>
    </location>
</feature>
<dbReference type="Proteomes" id="UP000092600">
    <property type="component" value="Unassembled WGS sequence"/>
</dbReference>
<dbReference type="AlphaFoldDB" id="A0A199VWL1"/>
<protein>
    <submittedName>
        <fullName evidence="2">Uncharacterized protein</fullName>
    </submittedName>
</protein>
<dbReference type="EMBL" id="LSRQ01000633">
    <property type="protein sequence ID" value="OAY81627.1"/>
    <property type="molecule type" value="Genomic_DNA"/>
</dbReference>